<dbReference type="InterPro" id="IPR005119">
    <property type="entry name" value="LysR_subst-bd"/>
</dbReference>
<dbReference type="SUPFAM" id="SSF53850">
    <property type="entry name" value="Periplasmic binding protein-like II"/>
    <property type="match status" value="1"/>
</dbReference>
<dbReference type="Pfam" id="PF00126">
    <property type="entry name" value="HTH_1"/>
    <property type="match status" value="2"/>
</dbReference>
<dbReference type="Gene3D" id="1.10.10.10">
    <property type="entry name" value="Winged helix-like DNA-binding domain superfamily/Winged helix DNA-binding domain"/>
    <property type="match status" value="2"/>
</dbReference>
<feature type="domain" description="HTH lysR-type" evidence="5">
    <location>
        <begin position="85"/>
        <end position="142"/>
    </location>
</feature>
<protein>
    <submittedName>
        <fullName evidence="6">LysR family transcriptional regulator</fullName>
    </submittedName>
</protein>
<sequence>MDIWELNLRHLRAMAQIASLGTINAAAGAVNLTQPAITQALARLERQLSVALFERRSDGMSPTEPALLLAPRVEAAMAQIVSPHVTMARMRALLALADAGSYTGAARATGLSVPSLHRAVGDLALATRRRLVERRGRALGFTDAGMRMVRAFRLARAELVAGLSEIEALKGRETRVIAIGAMPLSRARVLPEAVVRFARDHPQVQISIVEGSRAELVEPLRDGVIDFTLGALRDPLPEPDLSQEALFTDRPVVIGRSDHPLAGSAPALATLSACEFVMPPAGTPLRNAWDACFVDVGLAPPVVPIETGSVMMIRQMLLHSDRLTVLSPHQLAVELEAGLLTRIADPVKGMYRTIGITRRLGWRPTSVQDTFIEVLRQVAAN</sequence>
<name>A0A418NHC2_9SPHN</name>
<feature type="domain" description="HTH lysR-type" evidence="5">
    <location>
        <begin position="6"/>
        <end position="63"/>
    </location>
</feature>
<evidence type="ECO:0000313" key="7">
    <source>
        <dbReference type="Proteomes" id="UP000285092"/>
    </source>
</evidence>
<dbReference type="PANTHER" id="PTHR30126">
    <property type="entry name" value="HTH-TYPE TRANSCRIPTIONAL REGULATOR"/>
    <property type="match status" value="1"/>
</dbReference>
<keyword evidence="4" id="KW-0804">Transcription</keyword>
<proteinExistence type="inferred from homology"/>
<evidence type="ECO:0000259" key="5">
    <source>
        <dbReference type="PROSITE" id="PS50931"/>
    </source>
</evidence>
<evidence type="ECO:0000256" key="3">
    <source>
        <dbReference type="ARBA" id="ARBA00023125"/>
    </source>
</evidence>
<organism evidence="6 7">
    <name type="scientific">Pelagerythrobacter aerophilus</name>
    <dbReference type="NCBI Taxonomy" id="2306995"/>
    <lineage>
        <taxon>Bacteria</taxon>
        <taxon>Pseudomonadati</taxon>
        <taxon>Pseudomonadota</taxon>
        <taxon>Alphaproteobacteria</taxon>
        <taxon>Sphingomonadales</taxon>
        <taxon>Erythrobacteraceae</taxon>
        <taxon>Pelagerythrobacter</taxon>
    </lineage>
</organism>
<comment type="similarity">
    <text evidence="1">Belongs to the LysR transcriptional regulatory family.</text>
</comment>
<evidence type="ECO:0000256" key="1">
    <source>
        <dbReference type="ARBA" id="ARBA00009437"/>
    </source>
</evidence>
<dbReference type="Pfam" id="PF03466">
    <property type="entry name" value="LysR_substrate"/>
    <property type="match status" value="1"/>
</dbReference>
<reference evidence="6 7" key="1">
    <citation type="submission" date="2018-08" db="EMBL/GenBank/DDBJ databases">
        <title>Altererythrobacter sp.Ery1 and Ery12, the genome sequencing of novel strains in genus Alterythrobacter.</title>
        <authorList>
            <person name="Cheng H."/>
            <person name="Wu Y.-H."/>
            <person name="Fang C."/>
            <person name="Xu X.-W."/>
        </authorList>
    </citation>
    <scope>NUCLEOTIDE SEQUENCE [LARGE SCALE GENOMIC DNA]</scope>
    <source>
        <strain evidence="6 7">Ery1</strain>
    </source>
</reference>
<keyword evidence="3" id="KW-0238">DNA-binding</keyword>
<dbReference type="OrthoDB" id="7840053at2"/>
<dbReference type="GO" id="GO:0000976">
    <property type="term" value="F:transcription cis-regulatory region binding"/>
    <property type="evidence" value="ECO:0007669"/>
    <property type="project" value="TreeGrafter"/>
</dbReference>
<dbReference type="Gene3D" id="3.40.190.290">
    <property type="match status" value="1"/>
</dbReference>
<accession>A0A418NHC2</accession>
<evidence type="ECO:0000256" key="4">
    <source>
        <dbReference type="ARBA" id="ARBA00023163"/>
    </source>
</evidence>
<evidence type="ECO:0000313" key="6">
    <source>
        <dbReference type="EMBL" id="RIV77915.1"/>
    </source>
</evidence>
<dbReference type="Proteomes" id="UP000285092">
    <property type="component" value="Unassembled WGS sequence"/>
</dbReference>
<dbReference type="PRINTS" id="PR00039">
    <property type="entry name" value="HTHLYSR"/>
</dbReference>
<gene>
    <name evidence="6" type="ORF">D2V04_08390</name>
</gene>
<evidence type="ECO:0000256" key="2">
    <source>
        <dbReference type="ARBA" id="ARBA00023015"/>
    </source>
</evidence>
<keyword evidence="7" id="KW-1185">Reference proteome</keyword>
<dbReference type="InterPro" id="IPR000847">
    <property type="entry name" value="LysR_HTH_N"/>
</dbReference>
<dbReference type="GO" id="GO:0003700">
    <property type="term" value="F:DNA-binding transcription factor activity"/>
    <property type="evidence" value="ECO:0007669"/>
    <property type="project" value="InterPro"/>
</dbReference>
<dbReference type="SUPFAM" id="SSF46785">
    <property type="entry name" value="Winged helix' DNA-binding domain"/>
    <property type="match status" value="2"/>
</dbReference>
<dbReference type="PROSITE" id="PS50931">
    <property type="entry name" value="HTH_LYSR"/>
    <property type="match status" value="2"/>
</dbReference>
<dbReference type="InterPro" id="IPR036390">
    <property type="entry name" value="WH_DNA-bd_sf"/>
</dbReference>
<dbReference type="PANTHER" id="PTHR30126:SF98">
    <property type="entry name" value="HTH-TYPE TRANSCRIPTIONAL ACTIVATOR BAUR"/>
    <property type="match status" value="1"/>
</dbReference>
<dbReference type="InterPro" id="IPR036388">
    <property type="entry name" value="WH-like_DNA-bd_sf"/>
</dbReference>
<dbReference type="EMBL" id="QXFK01000016">
    <property type="protein sequence ID" value="RIV77915.1"/>
    <property type="molecule type" value="Genomic_DNA"/>
</dbReference>
<dbReference type="RefSeq" id="WP_119513014.1">
    <property type="nucleotide sequence ID" value="NZ_QXFK01000016.1"/>
</dbReference>
<keyword evidence="2" id="KW-0805">Transcription regulation</keyword>
<dbReference type="AlphaFoldDB" id="A0A418NHC2"/>
<comment type="caution">
    <text evidence="6">The sequence shown here is derived from an EMBL/GenBank/DDBJ whole genome shotgun (WGS) entry which is preliminary data.</text>
</comment>